<dbReference type="CDD" id="cd06222">
    <property type="entry name" value="RNase_H_like"/>
    <property type="match status" value="1"/>
</dbReference>
<dbReference type="PANTHER" id="PTHR47723:SF19">
    <property type="entry name" value="POLYNUCLEOTIDYL TRANSFERASE, RIBONUCLEASE H-LIKE SUPERFAMILY PROTEIN"/>
    <property type="match status" value="1"/>
</dbReference>
<protein>
    <submittedName>
        <fullName evidence="2">Ribonuclease H domain</fullName>
    </submittedName>
</protein>
<dbReference type="PANTHER" id="PTHR47723">
    <property type="entry name" value="OS05G0353850 PROTEIN"/>
    <property type="match status" value="1"/>
</dbReference>
<dbReference type="Gene3D" id="3.30.420.10">
    <property type="entry name" value="Ribonuclease H-like superfamily/Ribonuclease H"/>
    <property type="match status" value="1"/>
</dbReference>
<proteinExistence type="predicted"/>
<dbReference type="InterPro" id="IPR036397">
    <property type="entry name" value="RNaseH_sf"/>
</dbReference>
<gene>
    <name evidence="2" type="ORF">RJ641_026321</name>
</gene>
<reference evidence="2 3" key="1">
    <citation type="submission" date="2023-12" db="EMBL/GenBank/DDBJ databases">
        <title>A high-quality genome assembly for Dillenia turbinata (Dilleniales).</title>
        <authorList>
            <person name="Chanderbali A."/>
        </authorList>
    </citation>
    <scope>NUCLEOTIDE SEQUENCE [LARGE SCALE GENOMIC DNA]</scope>
    <source>
        <strain evidence="2">LSX21</strain>
        <tissue evidence="2">Leaf</tissue>
    </source>
</reference>
<dbReference type="InterPro" id="IPR012337">
    <property type="entry name" value="RNaseH-like_sf"/>
</dbReference>
<dbReference type="GO" id="GO:0003676">
    <property type="term" value="F:nucleic acid binding"/>
    <property type="evidence" value="ECO:0007669"/>
    <property type="project" value="InterPro"/>
</dbReference>
<dbReference type="Pfam" id="PF13456">
    <property type="entry name" value="RVT_3"/>
    <property type="match status" value="1"/>
</dbReference>
<dbReference type="GO" id="GO:0004523">
    <property type="term" value="F:RNA-DNA hybrid ribonuclease activity"/>
    <property type="evidence" value="ECO:0007669"/>
    <property type="project" value="InterPro"/>
</dbReference>
<dbReference type="SUPFAM" id="SSF53098">
    <property type="entry name" value="Ribonuclease H-like"/>
    <property type="match status" value="1"/>
</dbReference>
<evidence type="ECO:0000259" key="1">
    <source>
        <dbReference type="Pfam" id="PF13456"/>
    </source>
</evidence>
<dbReference type="InterPro" id="IPR002156">
    <property type="entry name" value="RNaseH_domain"/>
</dbReference>
<evidence type="ECO:0000313" key="2">
    <source>
        <dbReference type="EMBL" id="KAK6945219.1"/>
    </source>
</evidence>
<dbReference type="InterPro" id="IPR044730">
    <property type="entry name" value="RNase_H-like_dom_plant"/>
</dbReference>
<evidence type="ECO:0000313" key="3">
    <source>
        <dbReference type="Proteomes" id="UP001370490"/>
    </source>
</evidence>
<sequence length="147" mass="16475">MAAIWIIWKAGCRRVYQKDFLPSLQVARWVLNFSREIVSTIRNKASRCASKMSWVSWVPPARDVIKLNIDGSALRPNCHAAAGGIFRDFEGAWVAGFSANVGTCLVVAAELWGVREGLLAFKKGFRSIELEVDSMVLVDMLIREELF</sequence>
<name>A0AAN8W335_9MAGN</name>
<dbReference type="AlphaFoldDB" id="A0AAN8W335"/>
<keyword evidence="3" id="KW-1185">Reference proteome</keyword>
<feature type="domain" description="RNase H type-1" evidence="1">
    <location>
        <begin position="68"/>
        <end position="144"/>
    </location>
</feature>
<comment type="caution">
    <text evidence="2">The sequence shown here is derived from an EMBL/GenBank/DDBJ whole genome shotgun (WGS) entry which is preliminary data.</text>
</comment>
<dbReference type="Proteomes" id="UP001370490">
    <property type="component" value="Unassembled WGS sequence"/>
</dbReference>
<dbReference type="InterPro" id="IPR053151">
    <property type="entry name" value="RNase_H-like"/>
</dbReference>
<organism evidence="2 3">
    <name type="scientific">Dillenia turbinata</name>
    <dbReference type="NCBI Taxonomy" id="194707"/>
    <lineage>
        <taxon>Eukaryota</taxon>
        <taxon>Viridiplantae</taxon>
        <taxon>Streptophyta</taxon>
        <taxon>Embryophyta</taxon>
        <taxon>Tracheophyta</taxon>
        <taxon>Spermatophyta</taxon>
        <taxon>Magnoliopsida</taxon>
        <taxon>eudicotyledons</taxon>
        <taxon>Gunneridae</taxon>
        <taxon>Pentapetalae</taxon>
        <taxon>Dilleniales</taxon>
        <taxon>Dilleniaceae</taxon>
        <taxon>Dillenia</taxon>
    </lineage>
</organism>
<dbReference type="EMBL" id="JBAMMX010000003">
    <property type="protein sequence ID" value="KAK6945219.1"/>
    <property type="molecule type" value="Genomic_DNA"/>
</dbReference>
<accession>A0AAN8W335</accession>